<dbReference type="InterPro" id="IPR053044">
    <property type="entry name" value="Metallo-hydrolase/TatD-type"/>
</dbReference>
<comment type="caution">
    <text evidence="1">The sequence shown here is derived from an EMBL/GenBank/DDBJ whole genome shotgun (WGS) entry which is preliminary data.</text>
</comment>
<dbReference type="STRING" id="27349.A0A0L6U967"/>
<protein>
    <recommendedName>
        <fullName evidence="3">TatD DNase family Scn1</fullName>
    </recommendedName>
</protein>
<reference evidence="1 2" key="1">
    <citation type="submission" date="2015-08" db="EMBL/GenBank/DDBJ databases">
        <title>Next Generation Sequencing and Analysis of the Genome of Puccinia sorghi L Schw, the Causal Agent of Maize Common Rust.</title>
        <authorList>
            <person name="Rochi L."/>
            <person name="Burguener G."/>
            <person name="Darino M."/>
            <person name="Turjanski A."/>
            <person name="Kreff E."/>
            <person name="Dieguez M.J."/>
            <person name="Sacco F."/>
        </authorList>
    </citation>
    <scope>NUCLEOTIDE SEQUENCE [LARGE SCALE GENOMIC DNA]</scope>
    <source>
        <strain evidence="1 2">RO10H11247</strain>
    </source>
</reference>
<proteinExistence type="predicted"/>
<accession>A0A0L6U967</accession>
<dbReference type="Pfam" id="PF01026">
    <property type="entry name" value="TatD_DNase"/>
    <property type="match status" value="1"/>
</dbReference>
<dbReference type="EMBL" id="LAVV01014049">
    <property type="protein sequence ID" value="KNZ45098.1"/>
    <property type="molecule type" value="Genomic_DNA"/>
</dbReference>
<dbReference type="Gene3D" id="3.20.20.140">
    <property type="entry name" value="Metal-dependent hydrolases"/>
    <property type="match status" value="1"/>
</dbReference>
<organism evidence="1 2">
    <name type="scientific">Puccinia sorghi</name>
    <dbReference type="NCBI Taxonomy" id="27349"/>
    <lineage>
        <taxon>Eukaryota</taxon>
        <taxon>Fungi</taxon>
        <taxon>Dikarya</taxon>
        <taxon>Basidiomycota</taxon>
        <taxon>Pucciniomycotina</taxon>
        <taxon>Pucciniomycetes</taxon>
        <taxon>Pucciniales</taxon>
        <taxon>Pucciniaceae</taxon>
        <taxon>Puccinia</taxon>
    </lineage>
</organism>
<dbReference type="SUPFAM" id="SSF51556">
    <property type="entry name" value="Metallo-dependent hydrolases"/>
    <property type="match status" value="1"/>
</dbReference>
<dbReference type="InterPro" id="IPR032466">
    <property type="entry name" value="Metal_Hydrolase"/>
</dbReference>
<dbReference type="InterPro" id="IPR001130">
    <property type="entry name" value="TatD-like"/>
</dbReference>
<dbReference type="OrthoDB" id="413993at2759"/>
<keyword evidence="2" id="KW-1185">Reference proteome</keyword>
<dbReference type="AlphaFoldDB" id="A0A0L6U967"/>
<evidence type="ECO:0008006" key="3">
    <source>
        <dbReference type="Google" id="ProtNLM"/>
    </source>
</evidence>
<sequence length="381" mass="43314">MSSSLPSLDKTEELFRREPQKVVPAMGVHPWFAWTISMEGGGEKGLHYRRVLNIPHSLSNHAGKKKTTAQEQTHEEQVKQLEEEDQFSVWLSRHLHLLPEPTPLSDLLDDLRRRFVRLPDAMMGEVGLDKKFLFRFNPSSSPTGAASSSSSSCSPRMVQTKYKVAITHQLDILRAQIELAIEMQRPISLHCVHAVPELQALLHSLIARHGPRFTGLPPPPSPTIHMQETQHHYPSGINICWHSPNLSGEVQRQLLRLLPCTMYFSFSDQHARLHRPPNNSIIQQPSYTDSLQEAQYYSPKIRAAILATPLHRLLLESDHAHPPHLIDLQLEKIFRLCLTLLQTHTPLPTPLSPQNLAAQIHQNWSRFYAPPFPSQSPTLPQ</sequence>
<dbReference type="PANTHER" id="PTHR47345:SF1">
    <property type="entry name" value="CUT9-INTERACTING PROTEIN SCN1"/>
    <property type="match status" value="1"/>
</dbReference>
<dbReference type="GO" id="GO:0016788">
    <property type="term" value="F:hydrolase activity, acting on ester bonds"/>
    <property type="evidence" value="ECO:0007669"/>
    <property type="project" value="InterPro"/>
</dbReference>
<evidence type="ECO:0000313" key="1">
    <source>
        <dbReference type="EMBL" id="KNZ45098.1"/>
    </source>
</evidence>
<gene>
    <name evidence="1" type="ORF">VP01_84g13</name>
</gene>
<dbReference type="VEuPathDB" id="FungiDB:VP01_84g13"/>
<name>A0A0L6U967_9BASI</name>
<dbReference type="Proteomes" id="UP000037035">
    <property type="component" value="Unassembled WGS sequence"/>
</dbReference>
<dbReference type="PANTHER" id="PTHR47345">
    <property type="entry name" value="CUT9-INTERACTING PROTEIN SCN1"/>
    <property type="match status" value="1"/>
</dbReference>
<evidence type="ECO:0000313" key="2">
    <source>
        <dbReference type="Proteomes" id="UP000037035"/>
    </source>
</evidence>